<evidence type="ECO:0000313" key="3">
    <source>
        <dbReference type="Proteomes" id="UP000694561"/>
    </source>
</evidence>
<reference evidence="2" key="1">
    <citation type="submission" date="2025-08" db="UniProtKB">
        <authorList>
            <consortium name="Ensembl"/>
        </authorList>
    </citation>
    <scope>IDENTIFICATION</scope>
</reference>
<dbReference type="AlphaFoldDB" id="A0A8C6ASH8"/>
<feature type="transmembrane region" description="Helical" evidence="1">
    <location>
        <begin position="103"/>
        <end position="123"/>
    </location>
</feature>
<feature type="transmembrane region" description="Helical" evidence="1">
    <location>
        <begin position="194"/>
        <end position="210"/>
    </location>
</feature>
<sequence>MLLCLMLSQRPLRLSSFLFILFSLFCSTAVNSTILSFRSLIRSSASVILLLIPSSVFFISVMVLFISVCLFFILFDAVVNGIVSLISLSDLALLMYRNARDFCALILCPATLPNSLISSSSFLVASFGLSMYSMMSSANSDSFTSFPICITFISFFSLIAVARTSKPMLNNSGKSGHPCLVPDLRGNAFSFSPLRMMFAVCLSYMAFIMLR</sequence>
<keyword evidence="1" id="KW-0812">Transmembrane</keyword>
<dbReference type="GeneTree" id="ENSGT01010000223771"/>
<dbReference type="Ensembl" id="ENSMMNT00015005904.1">
    <property type="protein sequence ID" value="ENSMMNP00015005381.1"/>
    <property type="gene ID" value="ENSMMNG00015004073.1"/>
</dbReference>
<proteinExistence type="predicted"/>
<protein>
    <submittedName>
        <fullName evidence="2">Uncharacterized protein</fullName>
    </submittedName>
</protein>
<feature type="transmembrane region" description="Helical" evidence="1">
    <location>
        <begin position="12"/>
        <end position="35"/>
    </location>
</feature>
<organism evidence="2 3">
    <name type="scientific">Monodon monoceros</name>
    <name type="common">Narwhal</name>
    <name type="synonym">Ceratodon monodon</name>
    <dbReference type="NCBI Taxonomy" id="40151"/>
    <lineage>
        <taxon>Eukaryota</taxon>
        <taxon>Metazoa</taxon>
        <taxon>Chordata</taxon>
        <taxon>Craniata</taxon>
        <taxon>Vertebrata</taxon>
        <taxon>Euteleostomi</taxon>
        <taxon>Mammalia</taxon>
        <taxon>Eutheria</taxon>
        <taxon>Laurasiatheria</taxon>
        <taxon>Artiodactyla</taxon>
        <taxon>Whippomorpha</taxon>
        <taxon>Cetacea</taxon>
        <taxon>Odontoceti</taxon>
        <taxon>Monodontidae</taxon>
        <taxon>Monodon</taxon>
    </lineage>
</organism>
<dbReference type="Proteomes" id="UP000694561">
    <property type="component" value="Unplaced"/>
</dbReference>
<evidence type="ECO:0000313" key="2">
    <source>
        <dbReference type="Ensembl" id="ENSMMNP00015005381.1"/>
    </source>
</evidence>
<feature type="transmembrane region" description="Helical" evidence="1">
    <location>
        <begin position="47"/>
        <end position="73"/>
    </location>
</feature>
<feature type="transmembrane region" description="Helical" evidence="1">
    <location>
        <begin position="143"/>
        <end position="162"/>
    </location>
</feature>
<accession>A0A8C6ASH8</accession>
<keyword evidence="1" id="KW-1133">Transmembrane helix</keyword>
<keyword evidence="1" id="KW-0472">Membrane</keyword>
<feature type="transmembrane region" description="Helical" evidence="1">
    <location>
        <begin position="79"/>
        <end position="96"/>
    </location>
</feature>
<evidence type="ECO:0000256" key="1">
    <source>
        <dbReference type="SAM" id="Phobius"/>
    </source>
</evidence>
<name>A0A8C6ASH8_MONMO</name>
<keyword evidence="3" id="KW-1185">Reference proteome</keyword>
<reference evidence="2" key="2">
    <citation type="submission" date="2025-09" db="UniProtKB">
        <authorList>
            <consortium name="Ensembl"/>
        </authorList>
    </citation>
    <scope>IDENTIFICATION</scope>
</reference>